<evidence type="ECO:0000256" key="6">
    <source>
        <dbReference type="ARBA" id="ARBA00023049"/>
    </source>
</evidence>
<feature type="domain" description="Aminopeptidase N-like N-terminal" evidence="11">
    <location>
        <begin position="15"/>
        <end position="208"/>
    </location>
</feature>
<dbReference type="SUPFAM" id="SSF55486">
    <property type="entry name" value="Metalloproteases ('zincins'), catalytic domain"/>
    <property type="match status" value="1"/>
</dbReference>
<evidence type="ECO:0000259" key="10">
    <source>
        <dbReference type="Pfam" id="PF01433"/>
    </source>
</evidence>
<dbReference type="MEROPS" id="M01.017"/>
<dbReference type="GeneID" id="11500658"/>
<dbReference type="InParanoid" id="G8ZS31"/>
<feature type="binding site" evidence="8">
    <location>
        <position position="344"/>
    </location>
    <ligand>
        <name>Zn(2+)</name>
        <dbReference type="ChEBI" id="CHEBI:29105"/>
        <note>catalytic</note>
    </ligand>
</feature>
<evidence type="ECO:0000256" key="2">
    <source>
        <dbReference type="ARBA" id="ARBA00022670"/>
    </source>
</evidence>
<accession>G8ZS31</accession>
<dbReference type="KEGG" id="tdl:TDEL_0C04340"/>
<evidence type="ECO:0008006" key="14">
    <source>
        <dbReference type="Google" id="ProtNLM"/>
    </source>
</evidence>
<evidence type="ECO:0000256" key="9">
    <source>
        <dbReference type="PIRSR" id="PIRSR634016-4"/>
    </source>
</evidence>
<dbReference type="GO" id="GO:0043171">
    <property type="term" value="P:peptide catabolic process"/>
    <property type="evidence" value="ECO:0007669"/>
    <property type="project" value="TreeGrafter"/>
</dbReference>
<dbReference type="GO" id="GO:0008270">
    <property type="term" value="F:zinc ion binding"/>
    <property type="evidence" value="ECO:0007669"/>
    <property type="project" value="InterPro"/>
</dbReference>
<feature type="active site" description="Proton acceptor" evidence="7">
    <location>
        <position position="322"/>
    </location>
</feature>
<dbReference type="GO" id="GO:0006508">
    <property type="term" value="P:proteolysis"/>
    <property type="evidence" value="ECO:0007669"/>
    <property type="project" value="UniProtKB-KW"/>
</dbReference>
<gene>
    <name evidence="12" type="primary">TDEL0C04340</name>
    <name evidence="12" type="ORF">TDEL_0C04340</name>
</gene>
<comment type="cofactor">
    <cofactor evidence="8">
        <name>Zn(2+)</name>
        <dbReference type="ChEBI" id="CHEBI:29105"/>
    </cofactor>
    <text evidence="8">Binds 1 zinc ion per subunit.</text>
</comment>
<evidence type="ECO:0000256" key="8">
    <source>
        <dbReference type="PIRSR" id="PIRSR634016-3"/>
    </source>
</evidence>
<evidence type="ECO:0000256" key="7">
    <source>
        <dbReference type="PIRSR" id="PIRSR634016-1"/>
    </source>
</evidence>
<dbReference type="InterPro" id="IPR042097">
    <property type="entry name" value="Aminopeptidase_N-like_N_sf"/>
</dbReference>
<dbReference type="Pfam" id="PF17900">
    <property type="entry name" value="Peptidase_M1_N"/>
    <property type="match status" value="1"/>
</dbReference>
<feature type="binding site" evidence="8">
    <location>
        <position position="321"/>
    </location>
    <ligand>
        <name>Zn(2+)</name>
        <dbReference type="ChEBI" id="CHEBI:29105"/>
        <note>catalytic</note>
    </ligand>
</feature>
<dbReference type="Proteomes" id="UP000005627">
    <property type="component" value="Chromosome 3"/>
</dbReference>
<dbReference type="InterPro" id="IPR045357">
    <property type="entry name" value="Aminopeptidase_N-like_N"/>
</dbReference>
<dbReference type="InterPro" id="IPR001930">
    <property type="entry name" value="Peptidase_M1"/>
</dbReference>
<evidence type="ECO:0000256" key="4">
    <source>
        <dbReference type="ARBA" id="ARBA00022801"/>
    </source>
</evidence>
<sequence>MTSVKPLHLVNSILPLHYDLQLELCPSKVNFKATEIIDFKPGTQGEGLLQRFELHSRDLVILSATLNDDIAVKVSYDKENQLALFNLDQPVDVLTMERIQLTLKYIGKIKTIKTREDETSGVFKTNFMNQETGLSDNFVVATHCQPSYARSIFPCVDEPSWKTTFQLSIKTLQKYEVVSNVGQLSSVADDNQDYKTVRFGVTPLMSTSVFGFVLGDLEHSTSQATMTHSSRRIPISVYSPMNIGDSIFCLDIVQKYLPLLEEYFKADYPLDKLDFVLLPFLTDMAMENFGMIFVQMNHLLLPPSMLADAKTREQVQQLVVHELVHQWMGNFISFESWEYLWFNEAFATWCACVLLEHTGDIPNYWTSSEYLQNQVENTMRTDAKIETLSISAISKKNTTSLTSQTHDFFDPHSYMKGIAILRSMQVCIGDELFRSALQEIFQEARFHAKPIKPIDIFVRMGVLLKSENIAHFFTSLCQTPGLPVVSVEIVKSESAITTRLTQHRLLTAKQKNLEDVPYHVPLLIQLPDGKIDQKNVLLTDRSTTLNYPIVVCNHDAQGFYRVSYESMECYDQINKEVALGKLSAIDLVKVFSDLSFFVEHSAKNIHMVGLYSLLKNLASNEMDLEKNKEYWAGLCEGLKILDLPKLKSLKYNCASSEILDFKAGILKPLANKINRMNFKNPDQYQLEVMSQLKTLKKN</sequence>
<dbReference type="EMBL" id="HE616744">
    <property type="protein sequence ID" value="CCE91323.1"/>
    <property type="molecule type" value="Genomic_DNA"/>
</dbReference>
<dbReference type="PRINTS" id="PR00756">
    <property type="entry name" value="ALADIPTASE"/>
</dbReference>
<dbReference type="OrthoDB" id="10031169at2759"/>
<evidence type="ECO:0000256" key="5">
    <source>
        <dbReference type="ARBA" id="ARBA00022833"/>
    </source>
</evidence>
<dbReference type="HOGENOM" id="CLU_003705_3_0_1"/>
<dbReference type="eggNOG" id="KOG1046">
    <property type="taxonomic scope" value="Eukaryota"/>
</dbReference>
<keyword evidence="2" id="KW-0645">Protease</keyword>
<dbReference type="Gene3D" id="2.60.40.1730">
    <property type="entry name" value="tricorn interacting facor f3 domain"/>
    <property type="match status" value="1"/>
</dbReference>
<dbReference type="GO" id="GO:0042254">
    <property type="term" value="P:ribosome biogenesis"/>
    <property type="evidence" value="ECO:0007669"/>
    <property type="project" value="EnsemblFungi"/>
</dbReference>
<dbReference type="CDD" id="cd09601">
    <property type="entry name" value="M1_APN-Q_like"/>
    <property type="match status" value="1"/>
</dbReference>
<keyword evidence="13" id="KW-1185">Reference proteome</keyword>
<dbReference type="SUPFAM" id="SSF63737">
    <property type="entry name" value="Leukotriene A4 hydrolase N-terminal domain"/>
    <property type="match status" value="1"/>
</dbReference>
<dbReference type="Pfam" id="PF01433">
    <property type="entry name" value="Peptidase_M1"/>
    <property type="match status" value="1"/>
</dbReference>
<protein>
    <recommendedName>
        <fullName evidence="14">Aminopeptidase</fullName>
    </recommendedName>
</protein>
<evidence type="ECO:0000313" key="13">
    <source>
        <dbReference type="Proteomes" id="UP000005627"/>
    </source>
</evidence>
<keyword evidence="6" id="KW-0482">Metalloprotease</keyword>
<dbReference type="GO" id="GO:0070006">
    <property type="term" value="F:metalloaminopeptidase activity"/>
    <property type="evidence" value="ECO:0007669"/>
    <property type="project" value="TreeGrafter"/>
</dbReference>
<dbReference type="Gene3D" id="2.60.40.1910">
    <property type="match status" value="1"/>
</dbReference>
<dbReference type="PANTHER" id="PTHR11533">
    <property type="entry name" value="PROTEASE M1 ZINC METALLOPROTEASE"/>
    <property type="match status" value="1"/>
</dbReference>
<dbReference type="GO" id="GO:0042277">
    <property type="term" value="F:peptide binding"/>
    <property type="evidence" value="ECO:0007669"/>
    <property type="project" value="TreeGrafter"/>
</dbReference>
<dbReference type="GO" id="GO:2000765">
    <property type="term" value="P:regulation of cytoplasmic translation"/>
    <property type="evidence" value="ECO:0007669"/>
    <property type="project" value="EnsemblFungi"/>
</dbReference>
<dbReference type="RefSeq" id="XP_003680534.1">
    <property type="nucleotide sequence ID" value="XM_003680486.1"/>
</dbReference>
<evidence type="ECO:0000313" key="12">
    <source>
        <dbReference type="EMBL" id="CCE91323.1"/>
    </source>
</evidence>
<dbReference type="Gene3D" id="1.10.390.10">
    <property type="entry name" value="Neutral Protease Domain 2"/>
    <property type="match status" value="1"/>
</dbReference>
<evidence type="ECO:0000256" key="1">
    <source>
        <dbReference type="ARBA" id="ARBA00010136"/>
    </source>
</evidence>
<comment type="similarity">
    <text evidence="1">Belongs to the peptidase M1 family.</text>
</comment>
<dbReference type="GO" id="GO:0005854">
    <property type="term" value="C:nascent polypeptide-associated complex"/>
    <property type="evidence" value="ECO:0007669"/>
    <property type="project" value="EnsemblFungi"/>
</dbReference>
<feature type="site" description="Transition state stabilizer" evidence="9">
    <location>
        <position position="414"/>
    </location>
</feature>
<reference evidence="12 13" key="1">
    <citation type="journal article" date="2011" name="Proc. Natl. Acad. Sci. U.S.A.">
        <title>Evolutionary erosion of yeast sex chromosomes by mating-type switching accidents.</title>
        <authorList>
            <person name="Gordon J.L."/>
            <person name="Armisen D."/>
            <person name="Proux-Wera E."/>
            <person name="Oheigeartaigh S.S."/>
            <person name="Byrne K.P."/>
            <person name="Wolfe K.H."/>
        </authorList>
    </citation>
    <scope>NUCLEOTIDE SEQUENCE [LARGE SCALE GENOMIC DNA]</scope>
    <source>
        <strain evidence="13">ATCC 10662 / CBS 1146 / NBRC 0425 / NCYC 2629 / NRRL Y-866</strain>
    </source>
</reference>
<dbReference type="InterPro" id="IPR034016">
    <property type="entry name" value="M1_APN-typ"/>
</dbReference>
<dbReference type="FunCoup" id="G8ZS31">
    <property type="interactions" value="124"/>
</dbReference>
<dbReference type="AlphaFoldDB" id="G8ZS31"/>
<proteinExistence type="inferred from homology"/>
<dbReference type="InterPro" id="IPR027268">
    <property type="entry name" value="Peptidase_M4/M1_CTD_sf"/>
</dbReference>
<dbReference type="GO" id="GO:0016020">
    <property type="term" value="C:membrane"/>
    <property type="evidence" value="ECO:0007669"/>
    <property type="project" value="TreeGrafter"/>
</dbReference>
<feature type="binding site" evidence="8">
    <location>
        <position position="325"/>
    </location>
    <ligand>
        <name>Zn(2+)</name>
        <dbReference type="ChEBI" id="CHEBI:29105"/>
        <note>catalytic</note>
    </ligand>
</feature>
<dbReference type="InterPro" id="IPR050344">
    <property type="entry name" value="Peptidase_M1_aminopeptidases"/>
</dbReference>
<evidence type="ECO:0000256" key="3">
    <source>
        <dbReference type="ARBA" id="ARBA00022723"/>
    </source>
</evidence>
<feature type="domain" description="Peptidase M1 membrane alanine aminopeptidase" evidence="10">
    <location>
        <begin position="249"/>
        <end position="473"/>
    </location>
</feature>
<dbReference type="GO" id="GO:1990593">
    <property type="term" value="F:nascent polypeptide-associated complex binding"/>
    <property type="evidence" value="ECO:0007669"/>
    <property type="project" value="EnsemblFungi"/>
</dbReference>
<evidence type="ECO:0000259" key="11">
    <source>
        <dbReference type="Pfam" id="PF17900"/>
    </source>
</evidence>
<keyword evidence="5 8" id="KW-0862">Zinc</keyword>
<organism evidence="12 13">
    <name type="scientific">Torulaspora delbrueckii</name>
    <name type="common">Yeast</name>
    <name type="synonym">Candida colliculosa</name>
    <dbReference type="NCBI Taxonomy" id="4950"/>
    <lineage>
        <taxon>Eukaryota</taxon>
        <taxon>Fungi</taxon>
        <taxon>Dikarya</taxon>
        <taxon>Ascomycota</taxon>
        <taxon>Saccharomycotina</taxon>
        <taxon>Saccharomycetes</taxon>
        <taxon>Saccharomycetales</taxon>
        <taxon>Saccharomycetaceae</taxon>
        <taxon>Torulaspora</taxon>
    </lineage>
</organism>
<name>G8ZS31_TORDE</name>
<keyword evidence="4" id="KW-0378">Hydrolase</keyword>
<dbReference type="STRING" id="1076872.G8ZS31"/>
<dbReference type="InterPro" id="IPR014782">
    <property type="entry name" value="Peptidase_M1_dom"/>
</dbReference>
<dbReference type="PANTHER" id="PTHR11533:SF299">
    <property type="entry name" value="AMINOPEPTIDASE"/>
    <property type="match status" value="1"/>
</dbReference>
<keyword evidence="3 8" id="KW-0479">Metal-binding</keyword>